<dbReference type="InterPro" id="IPR010985">
    <property type="entry name" value="Ribbon_hlx_hlx"/>
</dbReference>
<dbReference type="CDD" id="cd22233">
    <property type="entry name" value="RHH_CopAso-like"/>
    <property type="match status" value="1"/>
</dbReference>
<organism evidence="2 3">
    <name type="scientific">Candidatus Paenalcaligenes intestinipullorum</name>
    <dbReference type="NCBI Taxonomy" id="2838718"/>
    <lineage>
        <taxon>Bacteria</taxon>
        <taxon>Pseudomonadati</taxon>
        <taxon>Pseudomonadota</taxon>
        <taxon>Betaproteobacteria</taxon>
        <taxon>Burkholderiales</taxon>
        <taxon>Alcaligenaceae</taxon>
        <taxon>Paenalcaligenes</taxon>
    </lineage>
</organism>
<feature type="domain" description="Ribbon-helix-helix protein CopG" evidence="1">
    <location>
        <begin position="6"/>
        <end position="44"/>
    </location>
</feature>
<dbReference type="SUPFAM" id="SSF47598">
    <property type="entry name" value="Ribbon-helix-helix"/>
    <property type="match status" value="1"/>
</dbReference>
<protein>
    <submittedName>
        <fullName evidence="2">TraY domain-containing protein</fullName>
    </submittedName>
</protein>
<dbReference type="AlphaFoldDB" id="A0A9D2RHG6"/>
<comment type="caution">
    <text evidence="2">The sequence shown here is derived from an EMBL/GenBank/DDBJ whole genome shotgun (WGS) entry which is preliminary data.</text>
</comment>
<reference evidence="2" key="1">
    <citation type="journal article" date="2021" name="PeerJ">
        <title>Extensive microbial diversity within the chicken gut microbiome revealed by metagenomics and culture.</title>
        <authorList>
            <person name="Gilroy R."/>
            <person name="Ravi A."/>
            <person name="Getino M."/>
            <person name="Pursley I."/>
            <person name="Horton D.L."/>
            <person name="Alikhan N.F."/>
            <person name="Baker D."/>
            <person name="Gharbi K."/>
            <person name="Hall N."/>
            <person name="Watson M."/>
            <person name="Adriaenssens E.M."/>
            <person name="Foster-Nyarko E."/>
            <person name="Jarju S."/>
            <person name="Secka A."/>
            <person name="Antonio M."/>
            <person name="Oren A."/>
            <person name="Chaudhuri R.R."/>
            <person name="La Ragione R."/>
            <person name="Hildebrand F."/>
            <person name="Pallen M.J."/>
        </authorList>
    </citation>
    <scope>NUCLEOTIDE SEQUENCE</scope>
    <source>
        <strain evidence="2">9264</strain>
    </source>
</reference>
<evidence type="ECO:0000313" key="3">
    <source>
        <dbReference type="Proteomes" id="UP000823889"/>
    </source>
</evidence>
<evidence type="ECO:0000259" key="1">
    <source>
        <dbReference type="Pfam" id="PF01402"/>
    </source>
</evidence>
<proteinExistence type="predicted"/>
<sequence length="79" mass="9027">MSTLTSVSLRLPTELVERLQLLAQNTGRSRTFYMQEAIKQHLEDLEDLYLAEQALIDIRSGKSRLHTLDEVEQALGLDN</sequence>
<dbReference type="Proteomes" id="UP000823889">
    <property type="component" value="Unassembled WGS sequence"/>
</dbReference>
<evidence type="ECO:0000313" key="2">
    <source>
        <dbReference type="EMBL" id="HJD44945.1"/>
    </source>
</evidence>
<gene>
    <name evidence="2" type="ORF">H9906_07985</name>
</gene>
<dbReference type="EMBL" id="DWUQ01000166">
    <property type="protein sequence ID" value="HJD44945.1"/>
    <property type="molecule type" value="Genomic_DNA"/>
</dbReference>
<name>A0A9D2RHG6_9BURK</name>
<dbReference type="InterPro" id="IPR002145">
    <property type="entry name" value="CopG"/>
</dbReference>
<accession>A0A9D2RHG6</accession>
<dbReference type="GO" id="GO:0006355">
    <property type="term" value="P:regulation of DNA-templated transcription"/>
    <property type="evidence" value="ECO:0007669"/>
    <property type="project" value="InterPro"/>
</dbReference>
<dbReference type="Pfam" id="PF01402">
    <property type="entry name" value="RHH_1"/>
    <property type="match status" value="1"/>
</dbReference>
<reference evidence="2" key="2">
    <citation type="submission" date="2021-04" db="EMBL/GenBank/DDBJ databases">
        <authorList>
            <person name="Gilroy R."/>
        </authorList>
    </citation>
    <scope>NUCLEOTIDE SEQUENCE</scope>
    <source>
        <strain evidence="2">9264</strain>
    </source>
</reference>